<keyword evidence="3" id="KW-0175">Coiled coil</keyword>
<dbReference type="SUPFAM" id="SSF82607">
    <property type="entry name" value="YbaB-like"/>
    <property type="match status" value="1"/>
</dbReference>
<evidence type="ECO:0000313" key="5">
    <source>
        <dbReference type="Proteomes" id="UP000036176"/>
    </source>
</evidence>
<reference evidence="4 5" key="1">
    <citation type="journal article" date="2015" name="Genome Biol. Evol.">
        <title>Characterization of Three Mycobacterium spp. with Potential Use in Bioremediation by Genome Sequencing and Comparative Genomics.</title>
        <authorList>
            <person name="Das S."/>
            <person name="Pettersson B.M."/>
            <person name="Behra P.R."/>
            <person name="Ramesh M."/>
            <person name="Dasgupta S."/>
            <person name="Bhattacharya A."/>
            <person name="Kirsebom L.A."/>
        </authorList>
    </citation>
    <scope>NUCLEOTIDE SEQUENCE [LARGE SCALE GENOMIC DNA]</scope>
    <source>
        <strain evidence="4 5">DSM 44219</strain>
    </source>
</reference>
<dbReference type="EMBL" id="JYNX01000073">
    <property type="protein sequence ID" value="KMO71571.1"/>
    <property type="molecule type" value="Genomic_DNA"/>
</dbReference>
<keyword evidence="5" id="KW-1185">Reference proteome</keyword>
<protein>
    <recommendedName>
        <fullName evidence="2">Nucleoid-associated protein MCHUDSM44219_05200</fullName>
    </recommendedName>
</protein>
<dbReference type="HAMAP" id="MF_00274">
    <property type="entry name" value="DNA_YbaB_EbfC"/>
    <property type="match status" value="1"/>
</dbReference>
<comment type="similarity">
    <text evidence="2">Belongs to the YbaB/EbfC family.</text>
</comment>
<evidence type="ECO:0000256" key="3">
    <source>
        <dbReference type="SAM" id="Coils"/>
    </source>
</evidence>
<comment type="subunit">
    <text evidence="2">Homodimer.</text>
</comment>
<comment type="subcellular location">
    <subcellularLocation>
        <location evidence="2">Cytoplasm</location>
        <location evidence="2">Nucleoid</location>
    </subcellularLocation>
</comment>
<organism evidence="4 5">
    <name type="scientific">Mycolicibacterium chubuense</name>
    <name type="common">Mycobacterium chubuense</name>
    <dbReference type="NCBI Taxonomy" id="1800"/>
    <lineage>
        <taxon>Bacteria</taxon>
        <taxon>Bacillati</taxon>
        <taxon>Actinomycetota</taxon>
        <taxon>Actinomycetes</taxon>
        <taxon>Mycobacteriales</taxon>
        <taxon>Mycobacteriaceae</taxon>
        <taxon>Mycolicibacterium</taxon>
    </lineage>
</organism>
<dbReference type="PANTHER" id="PTHR33449:SF1">
    <property type="entry name" value="NUCLEOID-ASSOCIATED PROTEIN YBAB"/>
    <property type="match status" value="1"/>
</dbReference>
<name>A0A0J6YFG2_MYCCU</name>
<proteinExistence type="inferred from homology"/>
<dbReference type="PANTHER" id="PTHR33449">
    <property type="entry name" value="NUCLEOID-ASSOCIATED PROTEIN YBAB"/>
    <property type="match status" value="1"/>
</dbReference>
<dbReference type="AlphaFoldDB" id="A0A0J6YFG2"/>
<comment type="function">
    <text evidence="2">Binds to DNA and alters its conformation. May be involved in regulation of gene expression, nucleoid organization and DNA protection.</text>
</comment>
<dbReference type="GO" id="GO:0003677">
    <property type="term" value="F:DNA binding"/>
    <property type="evidence" value="ECO:0007669"/>
    <property type="project" value="UniProtKB-UniRule"/>
</dbReference>
<sequence>MQPGGQPDMSALLAQAQQVQQQLMEAQEALANSEVHGQAGGGLVQVTMRGSGEVVGLSIDPKVVDPSDVETLQDLIVGAIADAAKQVTILAHDRLGPLAGGMGGLGLPGM</sequence>
<evidence type="ECO:0000256" key="1">
    <source>
        <dbReference type="ARBA" id="ARBA00023125"/>
    </source>
</evidence>
<dbReference type="InterPro" id="IPR036894">
    <property type="entry name" value="YbaB-like_sf"/>
</dbReference>
<dbReference type="InterPro" id="IPR004401">
    <property type="entry name" value="YbaB/EbfC"/>
</dbReference>
<gene>
    <name evidence="4" type="ORF">MCHUDSM44219_05200</name>
</gene>
<keyword evidence="1 2" id="KW-0238">DNA-binding</keyword>
<dbReference type="PIRSF" id="PIRSF004555">
    <property type="entry name" value="UCP004555"/>
    <property type="match status" value="1"/>
</dbReference>
<dbReference type="Gene3D" id="3.30.1310.10">
    <property type="entry name" value="Nucleoid-associated protein YbaB-like domain"/>
    <property type="match status" value="1"/>
</dbReference>
<feature type="coiled-coil region" evidence="3">
    <location>
        <begin position="9"/>
        <end position="36"/>
    </location>
</feature>
<keyword evidence="2" id="KW-0963">Cytoplasm</keyword>
<accession>A0A0J6YFG2</accession>
<evidence type="ECO:0000256" key="2">
    <source>
        <dbReference type="HAMAP-Rule" id="MF_00274"/>
    </source>
</evidence>
<comment type="caution">
    <text evidence="4">The sequence shown here is derived from an EMBL/GenBank/DDBJ whole genome shotgun (WGS) entry which is preliminary data.</text>
</comment>
<dbReference type="PATRIC" id="fig|1800.3.peg.5227"/>
<dbReference type="Pfam" id="PF02575">
    <property type="entry name" value="YbaB_DNA_bd"/>
    <property type="match status" value="1"/>
</dbReference>
<dbReference type="Proteomes" id="UP000036176">
    <property type="component" value="Unassembled WGS sequence"/>
</dbReference>
<evidence type="ECO:0000313" key="4">
    <source>
        <dbReference type="EMBL" id="KMO71571.1"/>
    </source>
</evidence>
<dbReference type="GO" id="GO:0005829">
    <property type="term" value="C:cytosol"/>
    <property type="evidence" value="ECO:0007669"/>
    <property type="project" value="TreeGrafter"/>
</dbReference>
<dbReference type="NCBIfam" id="TIGR00103">
    <property type="entry name" value="DNA_YbaB_EbfC"/>
    <property type="match status" value="1"/>
</dbReference>
<dbReference type="GO" id="GO:0043590">
    <property type="term" value="C:bacterial nucleoid"/>
    <property type="evidence" value="ECO:0007669"/>
    <property type="project" value="UniProtKB-UniRule"/>
</dbReference>
<dbReference type="RefSeq" id="WP_048421075.1">
    <property type="nucleotide sequence ID" value="NZ_JYNX01000073.1"/>
</dbReference>
<dbReference type="OrthoDB" id="9809370at2"/>